<dbReference type="AlphaFoldDB" id="A0A4Z0QYU1"/>
<name>A0A4Z0QYU1_9FIRM</name>
<keyword evidence="2" id="KW-0808">Transferase</keyword>
<feature type="domain" description="Arylsulfotransferase N-terminal" evidence="1">
    <location>
        <begin position="39"/>
        <end position="115"/>
    </location>
</feature>
<dbReference type="Gene3D" id="2.60.40.3100">
    <property type="entry name" value="Arylsulphate sulphotransferase monomer, N-terminal domain"/>
    <property type="match status" value="1"/>
</dbReference>
<dbReference type="Pfam" id="PF17425">
    <property type="entry name" value="Arylsulfotran_N"/>
    <property type="match status" value="1"/>
</dbReference>
<dbReference type="InterPro" id="IPR035391">
    <property type="entry name" value="Arylsulfotran_N"/>
</dbReference>
<dbReference type="GO" id="GO:0004062">
    <property type="term" value="F:aryl sulfotransferase activity"/>
    <property type="evidence" value="ECO:0007669"/>
    <property type="project" value="InterPro"/>
</dbReference>
<protein>
    <submittedName>
        <fullName evidence="2">Aryl sulfotransferase</fullName>
    </submittedName>
</protein>
<keyword evidence="3" id="KW-1185">Reference proteome</keyword>
<reference evidence="2 3" key="1">
    <citation type="submission" date="2019-03" db="EMBL/GenBank/DDBJ databases">
        <title>Draft Genome Sequence of Desulfosporosinus fructosivorans Strain 63.6F, Isolated from Marine Sediment in the Baltic Sea.</title>
        <authorList>
            <person name="Hausmann B."/>
            <person name="Vandieken V."/>
            <person name="Pjevac P."/>
            <person name="Schreck K."/>
            <person name="Herbold C.W."/>
            <person name="Loy A."/>
        </authorList>
    </citation>
    <scope>NUCLEOTIDE SEQUENCE [LARGE SCALE GENOMIC DNA]</scope>
    <source>
        <strain evidence="2 3">63.6F</strain>
    </source>
</reference>
<comment type="caution">
    <text evidence="2">The sequence shown here is derived from an EMBL/GenBank/DDBJ whole genome shotgun (WGS) entry which is preliminary data.</text>
</comment>
<organism evidence="2 3">
    <name type="scientific">Desulfosporosinus fructosivorans</name>
    <dbReference type="NCBI Taxonomy" id="2018669"/>
    <lineage>
        <taxon>Bacteria</taxon>
        <taxon>Bacillati</taxon>
        <taxon>Bacillota</taxon>
        <taxon>Clostridia</taxon>
        <taxon>Eubacteriales</taxon>
        <taxon>Desulfitobacteriaceae</taxon>
        <taxon>Desulfosporosinus</taxon>
    </lineage>
</organism>
<dbReference type="OrthoDB" id="264813at2"/>
<dbReference type="InterPro" id="IPR038477">
    <property type="entry name" value="ASST_N_sf"/>
</dbReference>
<evidence type="ECO:0000313" key="3">
    <source>
        <dbReference type="Proteomes" id="UP000298460"/>
    </source>
</evidence>
<dbReference type="Proteomes" id="UP000298460">
    <property type="component" value="Unassembled WGS sequence"/>
</dbReference>
<proteinExistence type="predicted"/>
<dbReference type="RefSeq" id="WP_135552414.1">
    <property type="nucleotide sequence ID" value="NZ_SPQQ01000019.1"/>
</dbReference>
<dbReference type="PANTHER" id="PTHR35340:SF10">
    <property type="entry name" value="CYTOPLASMIC PROTEIN"/>
    <property type="match status" value="1"/>
</dbReference>
<evidence type="ECO:0000313" key="2">
    <source>
        <dbReference type="EMBL" id="TGE35113.1"/>
    </source>
</evidence>
<dbReference type="InterPro" id="IPR053143">
    <property type="entry name" value="Arylsulfate_ST"/>
</dbReference>
<gene>
    <name evidence="2" type="ORF">E4K67_26840</name>
</gene>
<accession>A0A4Z0QYU1</accession>
<evidence type="ECO:0000259" key="1">
    <source>
        <dbReference type="Pfam" id="PF17425"/>
    </source>
</evidence>
<dbReference type="InterPro" id="IPR010262">
    <property type="entry name" value="Arylsulfotransferase_bact"/>
</dbReference>
<dbReference type="PANTHER" id="PTHR35340">
    <property type="entry name" value="PQQ ENZYME REPEAT PROTEIN-RELATED"/>
    <property type="match status" value="1"/>
</dbReference>
<dbReference type="Pfam" id="PF05935">
    <property type="entry name" value="Arylsulfotrans"/>
    <property type="match status" value="1"/>
</dbReference>
<dbReference type="EMBL" id="SPQQ01000019">
    <property type="protein sequence ID" value="TGE35113.1"/>
    <property type="molecule type" value="Genomic_DNA"/>
</dbReference>
<sequence length="628" mass="71208">MENVNYKQVRHIITRQNELEQAFLAKYVASNYTLTNPLIILNPYEIAPLTAMILFNTPVACEARIIVKGKKHPGDIHHTFPSTTTHILPVYGLYADHENTVEIILSNSERNTVSIKTSPLPSNVPVAASIKTTPGYMGNNIMFLSPSMASLIVGYDYAGDVRWYCTLNLVFDLKRMASGHLLIGTGRLVKVPYHTSGLYEMAFSGKIFKEYVIPGGYHHDQFVMENGNILVLTQDYYAETAEDVCVLIDPNSGEIIKKWDFKTILPQDVAGSCTQTAHDWFHNNAIWYDKRTHSLTLSGRHQDAVINIDFETGKLNWIIGDPEGWPQEIVDKYFFTPVGDGDFDWQYEQHGCVALPDGDIMLFDNGQGRSKNKEKYRLNKDNFSRGVRYRIDTEKMTIQQVWQYGKERGTDFFSPYICNVEYYNEGHYMVHSGGIGYENGETCEGLTVSKAKNPKFKNNVYTFNSITCELVNDELVYELQVPANFYRAEKLPIYYANEVAELGEGKILGQLVETQTTRMKIKATETGELIPEHYQAKIIEEEDRFCFNAIYESGETAQLLLLNEAGDILRYPINTVAQAYGAMCVGTFQKSDPRNVDVFINKTGLSGKYQVKLIAQEKIFETSVIIEA</sequence>